<gene>
    <name evidence="1" type="ORF">NEIELOOT_00793</name>
</gene>
<proteinExistence type="predicted"/>
<reference evidence="1 2" key="1">
    <citation type="submission" date="2010-02" db="EMBL/GenBank/DDBJ databases">
        <authorList>
            <person name="Weinstock G."/>
            <person name="Sodergren E."/>
            <person name="Clifton S."/>
            <person name="Fulton L."/>
            <person name="Fulton B."/>
            <person name="Courtney L."/>
            <person name="Fronick C."/>
            <person name="Harrison M."/>
            <person name="Strong C."/>
            <person name="Farmer C."/>
            <person name="Delahaunty K."/>
            <person name="Markovic C."/>
            <person name="Hall O."/>
            <person name="Minx P."/>
            <person name="Tomlinson C."/>
            <person name="Mitreva M."/>
            <person name="Nelson J."/>
            <person name="Hou S."/>
            <person name="Wollam A."/>
            <person name="Pepin K.H."/>
            <person name="Johnson M."/>
            <person name="Bhonagiri V."/>
            <person name="Zhang X."/>
            <person name="Suruliraj S."/>
            <person name="Warren W."/>
            <person name="Chinwalla A."/>
            <person name="Mardis E.R."/>
            <person name="Wilson R.K."/>
        </authorList>
    </citation>
    <scope>NUCLEOTIDE SEQUENCE [LARGE SCALE GENOMIC DNA]</scope>
    <source>
        <strain evidence="1 2">ATCC 29315</strain>
    </source>
</reference>
<evidence type="ECO:0000313" key="2">
    <source>
        <dbReference type="Proteomes" id="UP000005536"/>
    </source>
</evidence>
<dbReference type="Proteomes" id="UP000005536">
    <property type="component" value="Unassembled WGS sequence"/>
</dbReference>
<comment type="caution">
    <text evidence="1">The sequence shown here is derived from an EMBL/GenBank/DDBJ whole genome shotgun (WGS) entry which is preliminary data.</text>
</comment>
<evidence type="ECO:0000313" key="1">
    <source>
        <dbReference type="EMBL" id="EFE50417.1"/>
    </source>
</evidence>
<protein>
    <submittedName>
        <fullName evidence="1">Uncharacterized protein</fullName>
    </submittedName>
</protein>
<dbReference type="AlphaFoldDB" id="D4DP08"/>
<organism evidence="1 2">
    <name type="scientific">Neisseria elongata subsp. glycolytica ATCC 29315</name>
    <dbReference type="NCBI Taxonomy" id="546263"/>
    <lineage>
        <taxon>Bacteria</taxon>
        <taxon>Pseudomonadati</taxon>
        <taxon>Pseudomonadota</taxon>
        <taxon>Betaproteobacteria</taxon>
        <taxon>Neisseriales</taxon>
        <taxon>Neisseriaceae</taxon>
        <taxon>Neisseria</taxon>
    </lineage>
</organism>
<name>D4DP08_NEIEG</name>
<sequence length="45" mass="5242">MFPCLRIRVCSIADFQAAFGLLLHVGFFETRLLPFPYFQTASNRF</sequence>
<dbReference type="EMBL" id="ADBF01000019">
    <property type="protein sequence ID" value="EFE50417.1"/>
    <property type="molecule type" value="Genomic_DNA"/>
</dbReference>
<accession>D4DP08</accession>